<dbReference type="Gene3D" id="3.60.15.10">
    <property type="entry name" value="Ribonuclease Z/Hydroxyacylglutathione hydrolase-like"/>
    <property type="match status" value="1"/>
</dbReference>
<dbReference type="InterPro" id="IPR001279">
    <property type="entry name" value="Metallo-B-lactamas"/>
</dbReference>
<keyword evidence="6" id="KW-1185">Reference proteome</keyword>
<reference evidence="5 6" key="1">
    <citation type="submission" date="2022-09" db="EMBL/GenBank/DDBJ databases">
        <authorList>
            <person name="Han X.L."/>
            <person name="Wang Q."/>
            <person name="Lu T."/>
        </authorList>
    </citation>
    <scope>NUCLEOTIDE SEQUENCE [LARGE SCALE GENOMIC DNA]</scope>
    <source>
        <strain evidence="5 6">WQ 127069</strain>
    </source>
</reference>
<sequence length="352" mass="39730">MQIVAIILGVTILSLLLFLRYYPAFGAKWSGDKVVNEVDIGSNTIPGTTLSILKDFIRGNPNSKPSQPISIFPADLGRSQESGTRVVWFGHSAFLIEIDGKTLLLDPMFGKAPTPFPWFGNQRYSKQLPIDIDQLPPIDAVLLSHDHYDHLDYGSIQKLKHKVGSFYTPRGVGRHLARWGVDRSKIHEFNWWEETEVAGLKLVCTPAIHFSGRYLLDNNSTLWCSWVIASSEHKLFFSGDSGYGPHFKKIGDTYGPFHLTMLECGQYDERWPAIHMLPEQTVQAQLDVQGKVMIPIHWGAFKLAFHDWTDPIERVIQAAKERGVAIATPRIGEAVNVNASQYPTAIWWKSYI</sequence>
<dbReference type="Proteomes" id="UP001652445">
    <property type="component" value="Unassembled WGS sequence"/>
</dbReference>
<dbReference type="PANTHER" id="PTHR15032">
    <property type="entry name" value="N-ACYL-PHOSPHATIDYLETHANOLAMINE-HYDROLYZING PHOSPHOLIPASE D"/>
    <property type="match status" value="1"/>
</dbReference>
<dbReference type="PANTHER" id="PTHR15032:SF4">
    <property type="entry name" value="N-ACYL-PHOSPHATIDYLETHANOLAMINE-HYDROLYZING PHOSPHOLIPASE D"/>
    <property type="match status" value="1"/>
</dbReference>
<comment type="catalytic activity">
    <reaction evidence="1">
        <text>3',5'-cyclic CMP + H2O = CMP + H(+)</text>
        <dbReference type="Rhea" id="RHEA:72675"/>
        <dbReference type="ChEBI" id="CHEBI:15377"/>
        <dbReference type="ChEBI" id="CHEBI:15378"/>
        <dbReference type="ChEBI" id="CHEBI:58003"/>
        <dbReference type="ChEBI" id="CHEBI:60377"/>
    </reaction>
    <physiologicalReaction direction="left-to-right" evidence="1">
        <dbReference type="Rhea" id="RHEA:72676"/>
    </physiologicalReaction>
</comment>
<name>A0ABT2US94_9BACL</name>
<dbReference type="InterPro" id="IPR036866">
    <property type="entry name" value="RibonucZ/Hydroxyglut_hydro"/>
</dbReference>
<proteinExistence type="predicted"/>
<dbReference type="EMBL" id="JAOQIO010000121">
    <property type="protein sequence ID" value="MCU6797524.1"/>
    <property type="molecule type" value="Genomic_DNA"/>
</dbReference>
<accession>A0ABT2US94</accession>
<evidence type="ECO:0000256" key="2">
    <source>
        <dbReference type="ARBA" id="ARBA00034301"/>
    </source>
</evidence>
<dbReference type="SUPFAM" id="SSF56281">
    <property type="entry name" value="Metallo-hydrolase/oxidoreductase"/>
    <property type="match status" value="1"/>
</dbReference>
<dbReference type="Pfam" id="PF12706">
    <property type="entry name" value="Lactamase_B_2"/>
    <property type="match status" value="1"/>
</dbReference>
<feature type="domain" description="Metallo-beta-lactamase" evidence="4">
    <location>
        <begin position="102"/>
        <end position="298"/>
    </location>
</feature>
<evidence type="ECO:0000313" key="6">
    <source>
        <dbReference type="Proteomes" id="UP001652445"/>
    </source>
</evidence>
<protein>
    <submittedName>
        <fullName evidence="5">MBL fold metallo-hydrolase</fullName>
    </submittedName>
</protein>
<comment type="function">
    <text evidence="2">Counteracts the endogenous Pycsar antiviral defense system. Phosphodiesterase that enables metal-dependent hydrolysis of host cyclic nucleotide Pycsar defense signals such as cCMP and cUMP.</text>
</comment>
<evidence type="ECO:0000313" key="5">
    <source>
        <dbReference type="EMBL" id="MCU6797524.1"/>
    </source>
</evidence>
<gene>
    <name evidence="5" type="ORF">OB236_35905</name>
</gene>
<dbReference type="RefSeq" id="WP_262688296.1">
    <property type="nucleotide sequence ID" value="NZ_JAOQIO010000121.1"/>
</dbReference>
<evidence type="ECO:0000256" key="3">
    <source>
        <dbReference type="ARBA" id="ARBA00048505"/>
    </source>
</evidence>
<evidence type="ECO:0000256" key="1">
    <source>
        <dbReference type="ARBA" id="ARBA00034221"/>
    </source>
</evidence>
<evidence type="ECO:0000259" key="4">
    <source>
        <dbReference type="Pfam" id="PF12706"/>
    </source>
</evidence>
<comment type="catalytic activity">
    <reaction evidence="3">
        <text>3',5'-cyclic UMP + H2O = UMP + H(+)</text>
        <dbReference type="Rhea" id="RHEA:70575"/>
        <dbReference type="ChEBI" id="CHEBI:15377"/>
        <dbReference type="ChEBI" id="CHEBI:15378"/>
        <dbReference type="ChEBI" id="CHEBI:57865"/>
        <dbReference type="ChEBI" id="CHEBI:184387"/>
    </reaction>
    <physiologicalReaction direction="left-to-right" evidence="3">
        <dbReference type="Rhea" id="RHEA:70576"/>
    </physiologicalReaction>
</comment>
<organism evidence="5 6">
    <name type="scientific">Paenibacillus baimaensis</name>
    <dbReference type="NCBI Taxonomy" id="2982185"/>
    <lineage>
        <taxon>Bacteria</taxon>
        <taxon>Bacillati</taxon>
        <taxon>Bacillota</taxon>
        <taxon>Bacilli</taxon>
        <taxon>Bacillales</taxon>
        <taxon>Paenibacillaceae</taxon>
        <taxon>Paenibacillus</taxon>
    </lineage>
</organism>
<comment type="caution">
    <text evidence="5">The sequence shown here is derived from an EMBL/GenBank/DDBJ whole genome shotgun (WGS) entry which is preliminary data.</text>
</comment>